<dbReference type="EMBL" id="MKGL01000291">
    <property type="protein sequence ID" value="RNF01113.1"/>
    <property type="molecule type" value="Genomic_DNA"/>
</dbReference>
<organism evidence="2 3">
    <name type="scientific">Trypanosoma rangeli</name>
    <dbReference type="NCBI Taxonomy" id="5698"/>
    <lineage>
        <taxon>Eukaryota</taxon>
        <taxon>Discoba</taxon>
        <taxon>Euglenozoa</taxon>
        <taxon>Kinetoplastea</taxon>
        <taxon>Metakinetoplastina</taxon>
        <taxon>Trypanosomatida</taxon>
        <taxon>Trypanosomatidae</taxon>
        <taxon>Trypanosoma</taxon>
        <taxon>Herpetosoma</taxon>
    </lineage>
</organism>
<name>A0A3R7KTK9_TRYRA</name>
<proteinExistence type="predicted"/>
<comment type="caution">
    <text evidence="2">The sequence shown here is derived from an EMBL/GenBank/DDBJ whole genome shotgun (WGS) entry which is preliminary data.</text>
</comment>
<dbReference type="VEuPathDB" id="TriTrypDB:TRSC58_04521"/>
<evidence type="ECO:0000313" key="2">
    <source>
        <dbReference type="EMBL" id="RNF01113.1"/>
    </source>
</evidence>
<protein>
    <submittedName>
        <fullName evidence="2">Uncharacterized protein</fullName>
    </submittedName>
</protein>
<feature type="coiled-coil region" evidence="1">
    <location>
        <begin position="60"/>
        <end position="87"/>
    </location>
</feature>
<accession>A0A3R7KTK9</accession>
<dbReference type="Proteomes" id="UP000283634">
    <property type="component" value="Unassembled WGS sequence"/>
</dbReference>
<dbReference type="OrthoDB" id="247331at2759"/>
<dbReference type="GeneID" id="40331147"/>
<gene>
    <name evidence="2" type="ORF">TraAM80_07214</name>
</gene>
<dbReference type="RefSeq" id="XP_029236146.1">
    <property type="nucleotide sequence ID" value="XM_029384016.1"/>
</dbReference>
<keyword evidence="1" id="KW-0175">Coiled coil</keyword>
<sequence length="104" mass="11603">MGKKQQFLSKEAVQKATEYSIALTAYRGIVSAAESMTEMLTGVFNCRTFLLSEAGVMRRAKEVSLLLDDIEKNIDSLETRVDTLRELSETKLDVLKRGLDGLSE</sequence>
<evidence type="ECO:0000313" key="3">
    <source>
        <dbReference type="Proteomes" id="UP000283634"/>
    </source>
</evidence>
<evidence type="ECO:0000256" key="1">
    <source>
        <dbReference type="SAM" id="Coils"/>
    </source>
</evidence>
<keyword evidence="3" id="KW-1185">Reference proteome</keyword>
<reference evidence="2 3" key="1">
    <citation type="journal article" date="2018" name="BMC Genomics">
        <title>Genomic comparison of Trypanosoma conorhini and Trypanosoma rangeli to Trypanosoma cruzi strains of high and low virulence.</title>
        <authorList>
            <person name="Bradwell K.R."/>
            <person name="Koparde V.N."/>
            <person name="Matveyev A.V."/>
            <person name="Serrano M.G."/>
            <person name="Alves J.M."/>
            <person name="Parikh H."/>
            <person name="Huang B."/>
            <person name="Lee V."/>
            <person name="Espinosa-Alvarez O."/>
            <person name="Ortiz P.A."/>
            <person name="Costa-Martins A.G."/>
            <person name="Teixeira M.M."/>
            <person name="Buck G.A."/>
        </authorList>
    </citation>
    <scope>NUCLEOTIDE SEQUENCE [LARGE SCALE GENOMIC DNA]</scope>
    <source>
        <strain evidence="2 3">AM80</strain>
    </source>
</reference>
<dbReference type="AlphaFoldDB" id="A0A3R7KTK9"/>